<protein>
    <submittedName>
        <fullName evidence="4">Nucleoside hydrolase</fullName>
    </submittedName>
</protein>
<dbReference type="EMBL" id="BAABIC010000012">
    <property type="protein sequence ID" value="GAA4695879.1"/>
    <property type="molecule type" value="Genomic_DNA"/>
</dbReference>
<dbReference type="CDD" id="cd02650">
    <property type="entry name" value="nuc_hydro_CaPnhB"/>
    <property type="match status" value="1"/>
</dbReference>
<comment type="caution">
    <text evidence="4">The sequence shown here is derived from an EMBL/GenBank/DDBJ whole genome shotgun (WGS) entry which is preliminary data.</text>
</comment>
<dbReference type="GO" id="GO:0016787">
    <property type="term" value="F:hydrolase activity"/>
    <property type="evidence" value="ECO:0007669"/>
    <property type="project" value="UniProtKB-KW"/>
</dbReference>
<keyword evidence="5" id="KW-1185">Reference proteome</keyword>
<dbReference type="SUPFAM" id="SSF53590">
    <property type="entry name" value="Nucleoside hydrolase"/>
    <property type="match status" value="1"/>
</dbReference>
<sequence length="332" mass="34308">MNTAPTTAHTSAPRPVYLDCDTGIDDSMALAYLLRSPEVELVGVGTVSGNVDAARAARNTLDLLALAGRPDVPVAVGAHHPLAGEFAGPVPHIHGENGVGGIALAPSDRRPVAEDAATLLGRLAREHAGALSVITVGPTTNIATALRRDPELPGLVRDVTTMGGAALVPGNVTAVAEANVRNDPEAAAELIAAPWDVMLVPLDVTLENQLTEADREALLGADDPLAQAVGAMLDHYFGFYTPLYGRRGCALHDPLAAAIAVGSVQPTRAPAVELVIDTTHGPGRGQTIADLRGQRLGPVDRPGVRTRVVLDTDRPLGPLLVERLLGTARAAA</sequence>
<reference evidence="5" key="1">
    <citation type="journal article" date="2019" name="Int. J. Syst. Evol. Microbiol.">
        <title>The Global Catalogue of Microorganisms (GCM) 10K type strain sequencing project: providing services to taxonomists for standard genome sequencing and annotation.</title>
        <authorList>
            <consortium name="The Broad Institute Genomics Platform"/>
            <consortium name="The Broad Institute Genome Sequencing Center for Infectious Disease"/>
            <person name="Wu L."/>
            <person name="Ma J."/>
        </authorList>
    </citation>
    <scope>NUCLEOTIDE SEQUENCE [LARGE SCALE GENOMIC DNA]</scope>
    <source>
        <strain evidence="5">JCM 18055</strain>
    </source>
</reference>
<evidence type="ECO:0000256" key="1">
    <source>
        <dbReference type="ARBA" id="ARBA00022801"/>
    </source>
</evidence>
<evidence type="ECO:0000259" key="3">
    <source>
        <dbReference type="Pfam" id="PF01156"/>
    </source>
</evidence>
<dbReference type="Pfam" id="PF01156">
    <property type="entry name" value="IU_nuc_hydro"/>
    <property type="match status" value="1"/>
</dbReference>
<dbReference type="PANTHER" id="PTHR12304:SF4">
    <property type="entry name" value="URIDINE NUCLEOSIDASE"/>
    <property type="match status" value="1"/>
</dbReference>
<dbReference type="PANTHER" id="PTHR12304">
    <property type="entry name" value="INOSINE-URIDINE PREFERRING NUCLEOSIDE HYDROLASE"/>
    <property type="match status" value="1"/>
</dbReference>
<dbReference type="Gene3D" id="3.90.245.10">
    <property type="entry name" value="Ribonucleoside hydrolase-like"/>
    <property type="match status" value="1"/>
</dbReference>
<keyword evidence="2" id="KW-0326">Glycosidase</keyword>
<feature type="domain" description="Inosine/uridine-preferring nucleoside hydrolase" evidence="3">
    <location>
        <begin position="16"/>
        <end position="314"/>
    </location>
</feature>
<dbReference type="InterPro" id="IPR023186">
    <property type="entry name" value="IUNH"/>
</dbReference>
<gene>
    <name evidence="4" type="ORF">GCM10023215_37270</name>
</gene>
<keyword evidence="1 4" id="KW-0378">Hydrolase</keyword>
<dbReference type="InterPro" id="IPR001910">
    <property type="entry name" value="Inosine/uridine_hydrolase_dom"/>
</dbReference>
<dbReference type="Proteomes" id="UP001500325">
    <property type="component" value="Unassembled WGS sequence"/>
</dbReference>
<evidence type="ECO:0000313" key="5">
    <source>
        <dbReference type="Proteomes" id="UP001500325"/>
    </source>
</evidence>
<organism evidence="4 5">
    <name type="scientific">Pseudonocardia yuanmonensis</name>
    <dbReference type="NCBI Taxonomy" id="1095914"/>
    <lineage>
        <taxon>Bacteria</taxon>
        <taxon>Bacillati</taxon>
        <taxon>Actinomycetota</taxon>
        <taxon>Actinomycetes</taxon>
        <taxon>Pseudonocardiales</taxon>
        <taxon>Pseudonocardiaceae</taxon>
        <taxon>Pseudonocardia</taxon>
    </lineage>
</organism>
<dbReference type="RefSeq" id="WP_345381853.1">
    <property type="nucleotide sequence ID" value="NZ_BAABIC010000012.1"/>
</dbReference>
<evidence type="ECO:0000256" key="2">
    <source>
        <dbReference type="ARBA" id="ARBA00023295"/>
    </source>
</evidence>
<accession>A0ABP8WYD1</accession>
<name>A0ABP8WYD1_9PSEU</name>
<evidence type="ECO:0000313" key="4">
    <source>
        <dbReference type="EMBL" id="GAA4695879.1"/>
    </source>
</evidence>
<proteinExistence type="predicted"/>
<dbReference type="InterPro" id="IPR036452">
    <property type="entry name" value="Ribo_hydro-like"/>
</dbReference>